<feature type="non-terminal residue" evidence="1">
    <location>
        <position position="119"/>
    </location>
</feature>
<dbReference type="AlphaFoldDB" id="A0AA38G889"/>
<sequence length="119" mass="13577">MEGEDAPLRNAFVGQVAEHFSVFGPLFELAIGWKVFCIVECTREEIVTTVFEHRIGTTGFFFKAALKVHVLPRDFNEDRGSLCISLFLQKFSHLRDTMTSKNEITIPPLELCSSLQLRR</sequence>
<dbReference type="EMBL" id="JAHRHJ020000005">
    <property type="protein sequence ID" value="KAH9316184.1"/>
    <property type="molecule type" value="Genomic_DNA"/>
</dbReference>
<gene>
    <name evidence="1" type="ORF">KI387_024811</name>
</gene>
<evidence type="ECO:0000313" key="1">
    <source>
        <dbReference type="EMBL" id="KAH9316184.1"/>
    </source>
</evidence>
<accession>A0AA38G889</accession>
<reference evidence="1 2" key="1">
    <citation type="journal article" date="2021" name="Nat. Plants">
        <title>The Taxus genome provides insights into paclitaxel biosynthesis.</title>
        <authorList>
            <person name="Xiong X."/>
            <person name="Gou J."/>
            <person name="Liao Q."/>
            <person name="Li Y."/>
            <person name="Zhou Q."/>
            <person name="Bi G."/>
            <person name="Li C."/>
            <person name="Du R."/>
            <person name="Wang X."/>
            <person name="Sun T."/>
            <person name="Guo L."/>
            <person name="Liang H."/>
            <person name="Lu P."/>
            <person name="Wu Y."/>
            <person name="Zhang Z."/>
            <person name="Ro D.K."/>
            <person name="Shang Y."/>
            <person name="Huang S."/>
            <person name="Yan J."/>
        </authorList>
    </citation>
    <scope>NUCLEOTIDE SEQUENCE [LARGE SCALE GENOMIC DNA]</scope>
    <source>
        <strain evidence="1">Ta-2019</strain>
    </source>
</reference>
<protein>
    <submittedName>
        <fullName evidence="1">Uncharacterized protein</fullName>
    </submittedName>
</protein>
<dbReference type="Proteomes" id="UP000824469">
    <property type="component" value="Unassembled WGS sequence"/>
</dbReference>
<comment type="caution">
    <text evidence="1">The sequence shown here is derived from an EMBL/GenBank/DDBJ whole genome shotgun (WGS) entry which is preliminary data.</text>
</comment>
<keyword evidence="2" id="KW-1185">Reference proteome</keyword>
<name>A0AA38G889_TAXCH</name>
<evidence type="ECO:0000313" key="2">
    <source>
        <dbReference type="Proteomes" id="UP000824469"/>
    </source>
</evidence>
<organism evidence="1 2">
    <name type="scientific">Taxus chinensis</name>
    <name type="common">Chinese yew</name>
    <name type="synonym">Taxus wallichiana var. chinensis</name>
    <dbReference type="NCBI Taxonomy" id="29808"/>
    <lineage>
        <taxon>Eukaryota</taxon>
        <taxon>Viridiplantae</taxon>
        <taxon>Streptophyta</taxon>
        <taxon>Embryophyta</taxon>
        <taxon>Tracheophyta</taxon>
        <taxon>Spermatophyta</taxon>
        <taxon>Pinopsida</taxon>
        <taxon>Pinidae</taxon>
        <taxon>Conifers II</taxon>
        <taxon>Cupressales</taxon>
        <taxon>Taxaceae</taxon>
        <taxon>Taxus</taxon>
    </lineage>
</organism>
<proteinExistence type="predicted"/>